<dbReference type="Proteomes" id="UP000239650">
    <property type="component" value="Unassembled WGS sequence"/>
</dbReference>
<protein>
    <submittedName>
        <fullName evidence="1">Uncharacterized protein</fullName>
    </submittedName>
</protein>
<gene>
    <name evidence="1" type="ORF">LAS9267_00019</name>
</gene>
<dbReference type="AlphaFoldDB" id="A0AAE8LV22"/>
<proteinExistence type="predicted"/>
<evidence type="ECO:0000313" key="1">
    <source>
        <dbReference type="EMBL" id="SPE18374.1"/>
    </source>
</evidence>
<dbReference type="GeneID" id="57133537"/>
<reference evidence="1 2" key="1">
    <citation type="submission" date="2018-02" db="EMBL/GenBank/DDBJ databases">
        <authorList>
            <person name="Rodrigo-Torres L."/>
            <person name="Arahal R. D."/>
            <person name="Lucena T."/>
        </authorList>
    </citation>
    <scope>NUCLEOTIDE SEQUENCE [LARGE SCALE GENOMIC DNA]</scope>
    <source>
        <strain evidence="1 2">CECT 9267</strain>
    </source>
</reference>
<sequence length="107" mass="12917">MEIKQSAVVGFSHELVKRYQRFFELDDTQELIEQPQMQPSQIQLYMMQAFDRHYRLAIQFNVAEHIEQVNGRLIKQLDEQTYLLKENHSNLYKIVTLNQIRYISKNN</sequence>
<organism evidence="1 2">
    <name type="scientific">Latilactobacillus sakei</name>
    <name type="common">Lactobacillus sakei</name>
    <dbReference type="NCBI Taxonomy" id="1599"/>
    <lineage>
        <taxon>Bacteria</taxon>
        <taxon>Bacillati</taxon>
        <taxon>Bacillota</taxon>
        <taxon>Bacilli</taxon>
        <taxon>Lactobacillales</taxon>
        <taxon>Lactobacillaceae</taxon>
        <taxon>Latilactobacillus</taxon>
    </lineage>
</organism>
<accession>A0AAE8LV22</accession>
<comment type="caution">
    <text evidence="1">The sequence shown here is derived from an EMBL/GenBank/DDBJ whole genome shotgun (WGS) entry which is preliminary data.</text>
</comment>
<dbReference type="RefSeq" id="WP_016264858.1">
    <property type="nucleotide sequence ID" value="NZ_CAKMCP010000001.1"/>
</dbReference>
<name>A0AAE8LV22_LATSK</name>
<evidence type="ECO:0000313" key="2">
    <source>
        <dbReference type="Proteomes" id="UP000239650"/>
    </source>
</evidence>
<dbReference type="EMBL" id="OKRC01000001">
    <property type="protein sequence ID" value="SPE18374.1"/>
    <property type="molecule type" value="Genomic_DNA"/>
</dbReference>